<feature type="compositionally biased region" description="Basic and acidic residues" evidence="1">
    <location>
        <begin position="156"/>
        <end position="166"/>
    </location>
</feature>
<feature type="region of interest" description="Disordered" evidence="1">
    <location>
        <begin position="303"/>
        <end position="364"/>
    </location>
</feature>
<keyword evidence="4" id="KW-1185">Reference proteome</keyword>
<evidence type="ECO:0000256" key="1">
    <source>
        <dbReference type="SAM" id="MobiDB-lite"/>
    </source>
</evidence>
<protein>
    <recommendedName>
        <fullName evidence="2">DUF4460 domain-containing protein</fullName>
    </recommendedName>
</protein>
<dbReference type="InterPro" id="IPR028031">
    <property type="entry name" value="DUF4460"/>
</dbReference>
<dbReference type="EMBL" id="JAFCIX010000357">
    <property type="protein sequence ID" value="KAH6593211.1"/>
    <property type="molecule type" value="Genomic_DNA"/>
</dbReference>
<evidence type="ECO:0000313" key="3">
    <source>
        <dbReference type="EMBL" id="KAH6593211.1"/>
    </source>
</evidence>
<organism evidence="3 4">
    <name type="scientific">Batrachochytrium salamandrivorans</name>
    <dbReference type="NCBI Taxonomy" id="1357716"/>
    <lineage>
        <taxon>Eukaryota</taxon>
        <taxon>Fungi</taxon>
        <taxon>Fungi incertae sedis</taxon>
        <taxon>Chytridiomycota</taxon>
        <taxon>Chytridiomycota incertae sedis</taxon>
        <taxon>Chytridiomycetes</taxon>
        <taxon>Rhizophydiales</taxon>
        <taxon>Rhizophydiales incertae sedis</taxon>
        <taxon>Batrachochytrium</taxon>
    </lineage>
</organism>
<gene>
    <name evidence="3" type="ORF">BASA50_007418</name>
</gene>
<dbReference type="Proteomes" id="UP001648503">
    <property type="component" value="Unassembled WGS sequence"/>
</dbReference>
<proteinExistence type="predicted"/>
<reference evidence="3 4" key="1">
    <citation type="submission" date="2021-02" db="EMBL/GenBank/DDBJ databases">
        <title>Variation within the Batrachochytrium salamandrivorans European outbreak.</title>
        <authorList>
            <person name="Kelly M."/>
            <person name="Pasmans F."/>
            <person name="Shea T.P."/>
            <person name="Munoz J.F."/>
            <person name="Carranza S."/>
            <person name="Cuomo C.A."/>
            <person name="Martel A."/>
        </authorList>
    </citation>
    <scope>NUCLEOTIDE SEQUENCE [LARGE SCALE GENOMIC DNA]</scope>
    <source>
        <strain evidence="3 4">AMFP18/2</strain>
    </source>
</reference>
<comment type="caution">
    <text evidence="3">The sequence shown here is derived from an EMBL/GenBank/DDBJ whole genome shotgun (WGS) entry which is preliminary data.</text>
</comment>
<name>A0ABQ8F6Q5_9FUNG</name>
<accession>A0ABQ8F6Q5</accession>
<evidence type="ECO:0000259" key="2">
    <source>
        <dbReference type="Pfam" id="PF14687"/>
    </source>
</evidence>
<sequence length="479" mass="52273">MTVLRVTASALATASIRRYMPAFVRTIHPDYFSGQPEVRSMNQASLQTINAIVASLQNANERGRNASDVYSALHVVDVYQIVAADAADAAMSTGSTGSHVRTTSTTSTVRTTARLVHTVSAFAAPVRIHHCVVDDPVLIEEDQSEGWAQSTAAHTFHADHHSDKRSTTTTASGALPLRPTVVTPLLFRSLSDASQADLYRVLMARSLLDLFAKSGQSIWAKDFHSIEERICKVAGIRTNDNASSFRSSSIRSRLGLHTKERFGTILKAEISRTDAQLDLVWEKPLGHRLRRPDQPLREVDDTITTGTRTTTTGTTTTGTTGTTTTGTTGTTTTGTTGTTTTTTGTTTPIDSNDHANSDVVGNSCTPDSSDLVSKLAVLRKQYPFVFFHPSLGLNQRYMALSRLHQYRDAIQYHRWRCVPIMLHDLSAGVDGNTPGKDMWVHQSTEQDDLPAVVFVGWKVEPRVFGAYIESLDRVALKTG</sequence>
<feature type="compositionally biased region" description="Low complexity" evidence="1">
    <location>
        <begin position="304"/>
        <end position="347"/>
    </location>
</feature>
<feature type="region of interest" description="Disordered" evidence="1">
    <location>
        <begin position="149"/>
        <end position="172"/>
    </location>
</feature>
<dbReference type="Pfam" id="PF14687">
    <property type="entry name" value="DUF4460"/>
    <property type="match status" value="1"/>
</dbReference>
<feature type="domain" description="DUF4460" evidence="2">
    <location>
        <begin position="11"/>
        <end position="62"/>
    </location>
</feature>
<evidence type="ECO:0000313" key="4">
    <source>
        <dbReference type="Proteomes" id="UP001648503"/>
    </source>
</evidence>